<gene>
    <name evidence="2" type="ORF">Cenrod_2026</name>
</gene>
<evidence type="ECO:0000256" key="1">
    <source>
        <dbReference type="SAM" id="MobiDB-lite"/>
    </source>
</evidence>
<dbReference type="OrthoDB" id="9154315at2"/>
<dbReference type="Proteomes" id="UP000017184">
    <property type="component" value="Chromosome"/>
</dbReference>
<proteinExistence type="predicted"/>
<organism evidence="2 3">
    <name type="scientific">Candidatus Symbiobacter mobilis CR</name>
    <dbReference type="NCBI Taxonomy" id="946483"/>
    <lineage>
        <taxon>Bacteria</taxon>
        <taxon>Pseudomonadati</taxon>
        <taxon>Pseudomonadota</taxon>
        <taxon>Betaproteobacteria</taxon>
        <taxon>Burkholderiales</taxon>
        <taxon>Comamonadaceae</taxon>
    </lineage>
</organism>
<accession>U5NCY2</accession>
<dbReference type="HOGENOM" id="CLU_2128958_0_0_4"/>
<dbReference type="RefSeq" id="WP_022774986.1">
    <property type="nucleotide sequence ID" value="NC_022576.1"/>
</dbReference>
<keyword evidence="3" id="KW-1185">Reference proteome</keyword>
<dbReference type="KEGG" id="cbx:Cenrod_2026"/>
<feature type="region of interest" description="Disordered" evidence="1">
    <location>
        <begin position="88"/>
        <end position="113"/>
    </location>
</feature>
<evidence type="ECO:0000313" key="3">
    <source>
        <dbReference type="Proteomes" id="UP000017184"/>
    </source>
</evidence>
<dbReference type="STRING" id="946483.Cenrod_2026"/>
<dbReference type="AlphaFoldDB" id="U5NCY2"/>
<dbReference type="EMBL" id="CP004885">
    <property type="protein sequence ID" value="AGX88098.1"/>
    <property type="molecule type" value="Genomic_DNA"/>
</dbReference>
<dbReference type="PATRIC" id="fig|946483.4.peg.2039"/>
<reference evidence="2 3" key="1">
    <citation type="journal article" date="2013" name="Genome Biol.">
        <title>Genomic analysis reveals key aspects of prokaryotic symbiosis in the phototrophic consortium "Chlorochromatium aggregatum".</title>
        <authorList>
            <person name="Liu Z."/>
            <person name="Muller J."/>
            <person name="Li T."/>
            <person name="Alvey R.M."/>
            <person name="Vogl K."/>
            <person name="Frigaard N.U."/>
            <person name="Rockwell N.C."/>
            <person name="Boyd E.S."/>
            <person name="Tomsho L.P."/>
            <person name="Schuster S.C."/>
            <person name="Henke P."/>
            <person name="Rohde M."/>
            <person name="Overmann J."/>
            <person name="Bryant D.A."/>
        </authorList>
    </citation>
    <scope>NUCLEOTIDE SEQUENCE [LARGE SCALE GENOMIC DNA]</scope>
    <source>
        <strain evidence="2">CR</strain>
    </source>
</reference>
<feature type="compositionally biased region" description="Basic and acidic residues" evidence="1">
    <location>
        <begin position="97"/>
        <end position="113"/>
    </location>
</feature>
<sequence>MSTPAPPRFVPTLTEVVEPTPAVQESAETVADDALYGRVLAHCAQQMNQYVDEHLDRLAREVFEQGLQQIRTQVQEQLRTQLEALVRQALSEPPNLDTHKTEHHGNQEEPHPT</sequence>
<name>U5NCY2_9BURK</name>
<evidence type="ECO:0000313" key="2">
    <source>
        <dbReference type="EMBL" id="AGX88098.1"/>
    </source>
</evidence>
<protein>
    <submittedName>
        <fullName evidence="2">Uncharacterized protein</fullName>
    </submittedName>
</protein>